<accession>A0ACB7JCL0</accession>
<reference evidence="1 2" key="1">
    <citation type="journal article" date="2021" name="Appl. Environ. Microbiol.">
        <title>Genetic linkage and physical mapping for an oyster mushroom Pleurotus cornucopiae and QTL analysis for the trait cap color.</title>
        <authorList>
            <person name="Zhang Y."/>
            <person name="Gao W."/>
            <person name="Sonnenberg A."/>
            <person name="Chen Q."/>
            <person name="Zhang J."/>
            <person name="Huang C."/>
        </authorList>
    </citation>
    <scope>NUCLEOTIDE SEQUENCE [LARGE SCALE GENOMIC DNA]</scope>
    <source>
        <strain evidence="1">CCMSSC00406</strain>
    </source>
</reference>
<evidence type="ECO:0000313" key="2">
    <source>
        <dbReference type="Proteomes" id="UP000824881"/>
    </source>
</evidence>
<keyword evidence="2" id="KW-1185">Reference proteome</keyword>
<dbReference type="Proteomes" id="UP000824881">
    <property type="component" value="Unassembled WGS sequence"/>
</dbReference>
<organism evidence="1 2">
    <name type="scientific">Pleurotus cornucopiae</name>
    <name type="common">Cornucopia mushroom</name>
    <dbReference type="NCBI Taxonomy" id="5321"/>
    <lineage>
        <taxon>Eukaryota</taxon>
        <taxon>Fungi</taxon>
        <taxon>Dikarya</taxon>
        <taxon>Basidiomycota</taxon>
        <taxon>Agaricomycotina</taxon>
        <taxon>Agaricomycetes</taxon>
        <taxon>Agaricomycetidae</taxon>
        <taxon>Agaricales</taxon>
        <taxon>Pleurotineae</taxon>
        <taxon>Pleurotaceae</taxon>
        <taxon>Pleurotus</taxon>
    </lineage>
</organism>
<gene>
    <name evidence="1" type="ORF">CCMSSC00406_0000810</name>
</gene>
<dbReference type="EMBL" id="WQMT02000001">
    <property type="protein sequence ID" value="KAG9227544.1"/>
    <property type="molecule type" value="Genomic_DNA"/>
</dbReference>
<comment type="caution">
    <text evidence="1">The sequence shown here is derived from an EMBL/GenBank/DDBJ whole genome shotgun (WGS) entry which is preliminary data.</text>
</comment>
<sequence length="655" mass="71726">MPTSLRPSSSLPPPSSPSSPPIVAHELGAQVLVPDSTKNIPTHPPWPSLPPTSAVPPSTSRGQGQVMRKHLPPLGLKDFEEWLLYVELCPENLYFVLWLREYTVRYEHWVRTCKTHRESSDYRVSWPLESSSQLAMFYARAKQTFFTANSDYELNVPSDILTPFHLQNGSLHPDPAVFGEVSAEVNKMLQESLDRFVLAAYNNVGNNRVLCGMIAGVTFTLIGGLPPLAANFALGASRWLRLVAIPGIWLGLTIFLAAFYGVCLGIYIFGDFRQLRKFELARPPISRPQTLTHNLRARPIISSPLVAPVAPRHPPSTPPTLPIPPPPQPARLIIPSPPVAHVNDSNPILSRSPRARTPSIYSNSSCSSSSSSSSRTSSESPGAEIHISPAYYDPDPIEGPATTPISLDVNYEFPPGGKSAHDIDDDMTSFATTASFIHPFDSVGLNSMDFEKHPPEDHQPISPFDFDSLPSRRSAVVMIQPERAPWGGASKFSLRAMMAGIQMWCTGNRWLLSVDNVARGVDLEKGEGVIAPEGISEKESRRSSVHISDPPIPPHLPPPPHPQSSQQPRSTQDPPTPTELKDAIVHAIAHTPVEARVRTQFKLVKAVPAFASPLTKVLNPIVVRGQWEIVVRSAALAFLLSWVVVGSLVAIPVRR</sequence>
<protein>
    <submittedName>
        <fullName evidence="1">Uncharacterized protein</fullName>
    </submittedName>
</protein>
<proteinExistence type="predicted"/>
<name>A0ACB7JCL0_PLECO</name>
<evidence type="ECO:0000313" key="1">
    <source>
        <dbReference type="EMBL" id="KAG9227544.1"/>
    </source>
</evidence>